<sequence length="84" mass="8779">MPLPELIPGAWRSVGLERERGCSERGSWDGLGCAAPLCSVPPRSPIASHHPAAPLRWSPTPPAVPAKLRIHAAPVGPLVADGVH</sequence>
<comment type="caution">
    <text evidence="1">The sequence shown here is derived from an EMBL/GenBank/DDBJ whole genome shotgun (WGS) entry which is preliminary data.</text>
</comment>
<protein>
    <submittedName>
        <fullName evidence="1">Uncharacterized protein</fullName>
    </submittedName>
</protein>
<evidence type="ECO:0000313" key="1">
    <source>
        <dbReference type="EMBL" id="KAJ8365650.1"/>
    </source>
</evidence>
<proteinExistence type="predicted"/>
<accession>A0A9Q1FT12</accession>
<dbReference type="AlphaFoldDB" id="A0A9Q1FT12"/>
<reference evidence="1" key="1">
    <citation type="journal article" date="2023" name="Science">
        <title>Genome structures resolve the early diversification of teleost fishes.</title>
        <authorList>
            <person name="Parey E."/>
            <person name="Louis A."/>
            <person name="Montfort J."/>
            <person name="Bouchez O."/>
            <person name="Roques C."/>
            <person name="Iampietro C."/>
            <person name="Lluch J."/>
            <person name="Castinel A."/>
            <person name="Donnadieu C."/>
            <person name="Desvignes T."/>
            <person name="Floi Bucao C."/>
            <person name="Jouanno E."/>
            <person name="Wen M."/>
            <person name="Mejri S."/>
            <person name="Dirks R."/>
            <person name="Jansen H."/>
            <person name="Henkel C."/>
            <person name="Chen W.J."/>
            <person name="Zahm M."/>
            <person name="Cabau C."/>
            <person name="Klopp C."/>
            <person name="Thompson A.W."/>
            <person name="Robinson-Rechavi M."/>
            <person name="Braasch I."/>
            <person name="Lecointre G."/>
            <person name="Bobe J."/>
            <person name="Postlethwait J.H."/>
            <person name="Berthelot C."/>
            <person name="Roest Crollius H."/>
            <person name="Guiguen Y."/>
        </authorList>
    </citation>
    <scope>NUCLEOTIDE SEQUENCE</scope>
    <source>
        <strain evidence="1">WJC10195</strain>
    </source>
</reference>
<dbReference type="Proteomes" id="UP001152622">
    <property type="component" value="Chromosome 4"/>
</dbReference>
<evidence type="ECO:0000313" key="2">
    <source>
        <dbReference type="Proteomes" id="UP001152622"/>
    </source>
</evidence>
<keyword evidence="2" id="KW-1185">Reference proteome</keyword>
<gene>
    <name evidence="1" type="ORF">SKAU_G00144810</name>
</gene>
<organism evidence="1 2">
    <name type="scientific">Synaphobranchus kaupii</name>
    <name type="common">Kaup's arrowtooth eel</name>
    <dbReference type="NCBI Taxonomy" id="118154"/>
    <lineage>
        <taxon>Eukaryota</taxon>
        <taxon>Metazoa</taxon>
        <taxon>Chordata</taxon>
        <taxon>Craniata</taxon>
        <taxon>Vertebrata</taxon>
        <taxon>Euteleostomi</taxon>
        <taxon>Actinopterygii</taxon>
        <taxon>Neopterygii</taxon>
        <taxon>Teleostei</taxon>
        <taxon>Anguilliformes</taxon>
        <taxon>Synaphobranchidae</taxon>
        <taxon>Synaphobranchus</taxon>
    </lineage>
</organism>
<name>A0A9Q1FT12_SYNKA</name>
<dbReference type="EMBL" id="JAINUF010000004">
    <property type="protein sequence ID" value="KAJ8365650.1"/>
    <property type="molecule type" value="Genomic_DNA"/>
</dbReference>